<dbReference type="PRINTS" id="PR00455">
    <property type="entry name" value="HTHTETR"/>
</dbReference>
<feature type="domain" description="HTH tetR-type" evidence="3">
    <location>
        <begin position="15"/>
        <end position="75"/>
    </location>
</feature>
<keyword evidence="5" id="KW-1185">Reference proteome</keyword>
<dbReference type="PANTHER" id="PTHR30055:SF226">
    <property type="entry name" value="HTH-TYPE TRANSCRIPTIONAL REGULATOR PKSA"/>
    <property type="match status" value="1"/>
</dbReference>
<dbReference type="Pfam" id="PF00440">
    <property type="entry name" value="TetR_N"/>
    <property type="match status" value="1"/>
</dbReference>
<evidence type="ECO:0000256" key="1">
    <source>
        <dbReference type="ARBA" id="ARBA00023125"/>
    </source>
</evidence>
<dbReference type="PANTHER" id="PTHR30055">
    <property type="entry name" value="HTH-TYPE TRANSCRIPTIONAL REGULATOR RUTR"/>
    <property type="match status" value="1"/>
</dbReference>
<feature type="DNA-binding region" description="H-T-H motif" evidence="2">
    <location>
        <begin position="38"/>
        <end position="57"/>
    </location>
</feature>
<gene>
    <name evidence="4" type="ORF">GCM10017576_15040</name>
</gene>
<dbReference type="SUPFAM" id="SSF46689">
    <property type="entry name" value="Homeodomain-like"/>
    <property type="match status" value="1"/>
</dbReference>
<reference evidence="4" key="1">
    <citation type="journal article" date="2014" name="Int. J. Syst. Evol. Microbiol.">
        <title>Complete genome sequence of Corynebacterium casei LMG S-19264T (=DSM 44701T), isolated from a smear-ripened cheese.</title>
        <authorList>
            <consortium name="US DOE Joint Genome Institute (JGI-PGF)"/>
            <person name="Walter F."/>
            <person name="Albersmeier A."/>
            <person name="Kalinowski J."/>
            <person name="Ruckert C."/>
        </authorList>
    </citation>
    <scope>NUCLEOTIDE SEQUENCE</scope>
    <source>
        <strain evidence="4">VKM Ac-1020</strain>
    </source>
</reference>
<dbReference type="Gene3D" id="1.10.357.10">
    <property type="entry name" value="Tetracycline Repressor, domain 2"/>
    <property type="match status" value="1"/>
</dbReference>
<organism evidence="4 5">
    <name type="scientific">Microbacterium barkeri</name>
    <dbReference type="NCBI Taxonomy" id="33917"/>
    <lineage>
        <taxon>Bacteria</taxon>
        <taxon>Bacillati</taxon>
        <taxon>Actinomycetota</taxon>
        <taxon>Actinomycetes</taxon>
        <taxon>Micrococcales</taxon>
        <taxon>Microbacteriaceae</taxon>
        <taxon>Microbacterium</taxon>
    </lineage>
</organism>
<proteinExistence type="predicted"/>
<dbReference type="InterPro" id="IPR009057">
    <property type="entry name" value="Homeodomain-like_sf"/>
</dbReference>
<dbReference type="PROSITE" id="PS50977">
    <property type="entry name" value="HTH_TETR_2"/>
    <property type="match status" value="1"/>
</dbReference>
<evidence type="ECO:0000256" key="2">
    <source>
        <dbReference type="PROSITE-ProRule" id="PRU00335"/>
    </source>
</evidence>
<dbReference type="EMBL" id="BSEJ01000006">
    <property type="protein sequence ID" value="GLJ61375.1"/>
    <property type="molecule type" value="Genomic_DNA"/>
</dbReference>
<dbReference type="GO" id="GO:0000976">
    <property type="term" value="F:transcription cis-regulatory region binding"/>
    <property type="evidence" value="ECO:0007669"/>
    <property type="project" value="TreeGrafter"/>
</dbReference>
<dbReference type="GO" id="GO:0003700">
    <property type="term" value="F:DNA-binding transcription factor activity"/>
    <property type="evidence" value="ECO:0007669"/>
    <property type="project" value="TreeGrafter"/>
</dbReference>
<dbReference type="AlphaFoldDB" id="A0A9W6LWN2"/>
<protein>
    <submittedName>
        <fullName evidence="4">TetR family transcriptional regulator</fullName>
    </submittedName>
</protein>
<reference evidence="4" key="2">
    <citation type="submission" date="2023-01" db="EMBL/GenBank/DDBJ databases">
        <authorList>
            <person name="Sun Q."/>
            <person name="Evtushenko L."/>
        </authorList>
    </citation>
    <scope>NUCLEOTIDE SEQUENCE</scope>
    <source>
        <strain evidence="4">VKM Ac-1020</strain>
    </source>
</reference>
<keyword evidence="1 2" id="KW-0238">DNA-binding</keyword>
<dbReference type="Proteomes" id="UP001142462">
    <property type="component" value="Unassembled WGS sequence"/>
</dbReference>
<accession>A0A9W6LWN2</accession>
<evidence type="ECO:0000313" key="4">
    <source>
        <dbReference type="EMBL" id="GLJ61375.1"/>
    </source>
</evidence>
<name>A0A9W6LWN2_9MICO</name>
<dbReference type="InterPro" id="IPR050109">
    <property type="entry name" value="HTH-type_TetR-like_transc_reg"/>
</dbReference>
<evidence type="ECO:0000313" key="5">
    <source>
        <dbReference type="Proteomes" id="UP001142462"/>
    </source>
</evidence>
<sequence length="193" mass="21398">MVGMSGSRRQVPNDPDRRSRILEAALDVIAEVGVHKTTHRRIAARAEVPLGSLTYYFSSLEDILEQAFESLSVEMSARYRRSLEEAAGPAEAEAAVVDLICGAEYAVPREMILLFEMYAYGNHNAAVAELARTWLLRSRDSLTLHFSPDVARALDALVEGWPMHRTFEHRPLDRSLVAATVHAVVVGLQAREG</sequence>
<evidence type="ECO:0000259" key="3">
    <source>
        <dbReference type="PROSITE" id="PS50977"/>
    </source>
</evidence>
<comment type="caution">
    <text evidence="4">The sequence shown here is derived from an EMBL/GenBank/DDBJ whole genome shotgun (WGS) entry which is preliminary data.</text>
</comment>
<dbReference type="InterPro" id="IPR001647">
    <property type="entry name" value="HTH_TetR"/>
</dbReference>